<dbReference type="EMBL" id="AP014546">
    <property type="protein sequence ID" value="BBB30447.1"/>
    <property type="molecule type" value="Genomic_DNA"/>
</dbReference>
<protein>
    <recommendedName>
        <fullName evidence="3">Lipoprotein</fullName>
    </recommendedName>
</protein>
<sequence>MKQLYQPLILLMSLLLIGCVSKAPLNNTPIGYIGFHDNNPWAIQFNDCSEHEFSGSEKYLWYDRQLTSISCYRFKPTDETRLRDREILIYKFPTLSSTSQIINRFSELNISESGWGVFPHVYEAAGGNWFRLKEGWIHLELFDTEFVQFYKGQQNMTGKAVHDAYFYNH</sequence>
<organism evidence="1 2">
    <name type="scientific">Neptunomonas japonica JAMM 1380</name>
    <dbReference type="NCBI Taxonomy" id="1441457"/>
    <lineage>
        <taxon>Bacteria</taxon>
        <taxon>Pseudomonadati</taxon>
        <taxon>Pseudomonadota</taxon>
        <taxon>Gammaproteobacteria</taxon>
        <taxon>Oceanospirillales</taxon>
        <taxon>Oceanospirillaceae</taxon>
        <taxon>Neptunomonas</taxon>
    </lineage>
</organism>
<dbReference type="AlphaFoldDB" id="A0A7R6PPW9"/>
<keyword evidence="2" id="KW-1185">Reference proteome</keyword>
<evidence type="ECO:0000313" key="2">
    <source>
        <dbReference type="Proteomes" id="UP000595332"/>
    </source>
</evidence>
<dbReference type="Proteomes" id="UP000595332">
    <property type="component" value="Chromosome"/>
</dbReference>
<evidence type="ECO:0008006" key="3">
    <source>
        <dbReference type="Google" id="ProtNLM"/>
    </source>
</evidence>
<proteinExistence type="predicted"/>
<reference evidence="1 2" key="1">
    <citation type="journal article" date="2008" name="Int. J. Syst. Evol. Microbiol.">
        <title>Neptunomonas japonica sp. nov., an Osedax japonicus symbiont-like bacterium isolated from sediment adjacent to sperm whale carcasses off Kagoshima, Japan.</title>
        <authorList>
            <person name="Miyazaki M."/>
            <person name="Nogi Y."/>
            <person name="Fujiwara Y."/>
            <person name="Kawato M."/>
            <person name="Kubokawa K."/>
            <person name="Horikoshi K."/>
        </authorList>
    </citation>
    <scope>NUCLEOTIDE SEQUENCE [LARGE SCALE GENOMIC DNA]</scope>
    <source>
        <strain evidence="1 2">JAMM 1380</strain>
    </source>
</reference>
<dbReference type="KEGG" id="njp:NEJAP_2502"/>
<dbReference type="PROSITE" id="PS51257">
    <property type="entry name" value="PROKAR_LIPOPROTEIN"/>
    <property type="match status" value="1"/>
</dbReference>
<gene>
    <name evidence="1" type="ORF">NEJAP_2502</name>
</gene>
<dbReference type="RefSeq" id="WP_201347631.1">
    <property type="nucleotide sequence ID" value="NZ_AP014546.1"/>
</dbReference>
<accession>A0A7R6PPW9</accession>
<name>A0A7R6PPW9_9GAMM</name>
<evidence type="ECO:0000313" key="1">
    <source>
        <dbReference type="EMBL" id="BBB30447.1"/>
    </source>
</evidence>